<feature type="compositionally biased region" description="Basic residues" evidence="1">
    <location>
        <begin position="535"/>
        <end position="552"/>
    </location>
</feature>
<organism evidence="2 3">
    <name type="scientific">Thalassiosira oceanica</name>
    <name type="common">Marine diatom</name>
    <dbReference type="NCBI Taxonomy" id="159749"/>
    <lineage>
        <taxon>Eukaryota</taxon>
        <taxon>Sar</taxon>
        <taxon>Stramenopiles</taxon>
        <taxon>Ochrophyta</taxon>
        <taxon>Bacillariophyta</taxon>
        <taxon>Coscinodiscophyceae</taxon>
        <taxon>Thalassiosirophycidae</taxon>
        <taxon>Thalassiosirales</taxon>
        <taxon>Thalassiosiraceae</taxon>
        <taxon>Thalassiosira</taxon>
    </lineage>
</organism>
<keyword evidence="3" id="KW-1185">Reference proteome</keyword>
<evidence type="ECO:0000256" key="1">
    <source>
        <dbReference type="SAM" id="MobiDB-lite"/>
    </source>
</evidence>
<evidence type="ECO:0000313" key="2">
    <source>
        <dbReference type="EMBL" id="EJK73373.1"/>
    </source>
</evidence>
<feature type="compositionally biased region" description="Basic and acidic residues" evidence="1">
    <location>
        <begin position="460"/>
        <end position="493"/>
    </location>
</feature>
<proteinExistence type="predicted"/>
<dbReference type="EMBL" id="AGNL01004550">
    <property type="protein sequence ID" value="EJK73373.1"/>
    <property type="molecule type" value="Genomic_DNA"/>
</dbReference>
<feature type="region of interest" description="Disordered" evidence="1">
    <location>
        <begin position="460"/>
        <end position="552"/>
    </location>
</feature>
<accession>K0T3V4</accession>
<gene>
    <name evidence="2" type="ORF">THAOC_05005</name>
</gene>
<reference evidence="2 3" key="1">
    <citation type="journal article" date="2012" name="Genome Biol.">
        <title>Genome and low-iron response of an oceanic diatom adapted to chronic iron limitation.</title>
        <authorList>
            <person name="Lommer M."/>
            <person name="Specht M."/>
            <person name="Roy A.S."/>
            <person name="Kraemer L."/>
            <person name="Andreson R."/>
            <person name="Gutowska M.A."/>
            <person name="Wolf J."/>
            <person name="Bergner S.V."/>
            <person name="Schilhabel M.B."/>
            <person name="Klostermeier U.C."/>
            <person name="Beiko R.G."/>
            <person name="Rosenstiel P."/>
            <person name="Hippler M."/>
            <person name="Laroche J."/>
        </authorList>
    </citation>
    <scope>NUCLEOTIDE SEQUENCE [LARGE SCALE GENOMIC DNA]</scope>
    <source>
        <strain evidence="2 3">CCMP1005</strain>
    </source>
</reference>
<feature type="compositionally biased region" description="Basic and acidic residues" evidence="1">
    <location>
        <begin position="525"/>
        <end position="534"/>
    </location>
</feature>
<dbReference type="OrthoDB" id="47085at2759"/>
<protein>
    <submittedName>
        <fullName evidence="2">Uncharacterized protein</fullName>
    </submittedName>
</protein>
<name>K0T3V4_THAOC</name>
<dbReference type="Proteomes" id="UP000266841">
    <property type="component" value="Unassembled WGS sequence"/>
</dbReference>
<feature type="non-terminal residue" evidence="2">
    <location>
        <position position="1"/>
    </location>
</feature>
<sequence>AQGWIGCDIPAGDEPWERRFHLNPKCQYIDTWALSVNLSTLSVARRPKAALRADPLINGDHPVDGPWSHAEHLQAVTMPRRVRRPDARRRLRMTPSRGRRDGRAVRILAFAAAISLYGLRRAVVQTTSARKDYGGRWLRHDRDDDDDDGGEYEVVTTDYGWNSPTVSPPSRRILTGEFYRAILDHPRYNATAWSDLHEHPDPSRRVVAFMDVDTCMESNYPTYGVKWTHDNVNLEINATPGERIRRSLRYACGHVRRAFESPALSANPDSRLVILDCGTGYPGSWIKDLCDNSTNPDSNKKFGGGWVGRRGDPLQSAQLVIAYYGITKDEARATDIGLPAPAIKPVELGVHERYAVENCERLVADGRSDRSRHLALSFRGGGEYGRDRLLQHRNGDDVSIEIKRREDQRLEREMYGYVNSTAPNDYSDVLRDSWFSAAPHGDCLWSYRFTEILSAGARCLDDGADPRRRRPQEVRDDEVRPEVLGRVREHEGGVAEGDPALGEAGLEEEGGRGGEEEVTMCALKGGKEKAEKEKRERRKRKRKRRREGKGGN</sequence>
<evidence type="ECO:0000313" key="3">
    <source>
        <dbReference type="Proteomes" id="UP000266841"/>
    </source>
</evidence>
<dbReference type="AlphaFoldDB" id="K0T3V4"/>
<comment type="caution">
    <text evidence="2">The sequence shown here is derived from an EMBL/GenBank/DDBJ whole genome shotgun (WGS) entry which is preliminary data.</text>
</comment>